<gene>
    <name evidence="6" type="ORF">Z969_08265</name>
</gene>
<dbReference type="Gene3D" id="3.40.50.10420">
    <property type="entry name" value="NagB/RpiA/CoA transferase-like"/>
    <property type="match status" value="1"/>
</dbReference>
<comment type="cofactor">
    <cofactor evidence="5">
        <name>Mg(2+)</name>
        <dbReference type="ChEBI" id="CHEBI:18420"/>
    </cofactor>
</comment>
<comment type="catalytic activity">
    <reaction evidence="5">
        <text>(6S)-5-formyl-5,6,7,8-tetrahydrofolate + ATP = (6R)-5,10-methenyltetrahydrofolate + ADP + phosphate</text>
        <dbReference type="Rhea" id="RHEA:10488"/>
        <dbReference type="ChEBI" id="CHEBI:30616"/>
        <dbReference type="ChEBI" id="CHEBI:43474"/>
        <dbReference type="ChEBI" id="CHEBI:57455"/>
        <dbReference type="ChEBI" id="CHEBI:57457"/>
        <dbReference type="ChEBI" id="CHEBI:456216"/>
        <dbReference type="EC" id="6.3.3.2"/>
    </reaction>
</comment>
<keyword evidence="5" id="KW-0460">Magnesium</keyword>
<dbReference type="SUPFAM" id="SSF100950">
    <property type="entry name" value="NagB/RpiA/CoA transferase-like"/>
    <property type="match status" value="1"/>
</dbReference>
<accession>A0AA89CMZ4</accession>
<dbReference type="GO" id="GO:0035999">
    <property type="term" value="P:tetrahydrofolate interconversion"/>
    <property type="evidence" value="ECO:0007669"/>
    <property type="project" value="TreeGrafter"/>
</dbReference>
<name>A0AA89CMZ4_CLONO</name>
<evidence type="ECO:0000256" key="4">
    <source>
        <dbReference type="PIRSR" id="PIRSR006806-1"/>
    </source>
</evidence>
<feature type="binding site" evidence="4">
    <location>
        <position position="50"/>
    </location>
    <ligand>
        <name>substrate</name>
    </ligand>
</feature>
<dbReference type="PANTHER" id="PTHR23407">
    <property type="entry name" value="ATPASE INHIBITOR/5-FORMYLTETRAHYDROFOLATE CYCLO-LIGASE"/>
    <property type="match status" value="1"/>
</dbReference>
<dbReference type="Proteomes" id="UP000030016">
    <property type="component" value="Unassembled WGS sequence"/>
</dbReference>
<feature type="binding site" evidence="4">
    <location>
        <begin position="4"/>
        <end position="8"/>
    </location>
    <ligand>
        <name>ATP</name>
        <dbReference type="ChEBI" id="CHEBI:30616"/>
    </ligand>
</feature>
<dbReference type="AlphaFoldDB" id="A0AA89CMZ4"/>
<organism evidence="6 7">
    <name type="scientific">Clostridium novyi A str. 4570</name>
    <dbReference type="NCBI Taxonomy" id="1444290"/>
    <lineage>
        <taxon>Bacteria</taxon>
        <taxon>Bacillati</taxon>
        <taxon>Bacillota</taxon>
        <taxon>Clostridia</taxon>
        <taxon>Eubacteriales</taxon>
        <taxon>Clostridiaceae</taxon>
        <taxon>Clostridium</taxon>
    </lineage>
</organism>
<dbReference type="InterPro" id="IPR002698">
    <property type="entry name" value="FTHF_cligase"/>
</dbReference>
<dbReference type="PANTHER" id="PTHR23407:SF1">
    <property type="entry name" value="5-FORMYLTETRAHYDROFOLATE CYCLO-LIGASE"/>
    <property type="match status" value="1"/>
</dbReference>
<feature type="binding site" evidence="4">
    <location>
        <begin position="133"/>
        <end position="141"/>
    </location>
    <ligand>
        <name>ATP</name>
        <dbReference type="ChEBI" id="CHEBI:30616"/>
    </ligand>
</feature>
<evidence type="ECO:0000256" key="5">
    <source>
        <dbReference type="RuleBase" id="RU361279"/>
    </source>
</evidence>
<dbReference type="GO" id="GO:0046872">
    <property type="term" value="F:metal ion binding"/>
    <property type="evidence" value="ECO:0007669"/>
    <property type="project" value="UniProtKB-KW"/>
</dbReference>
<sequence>MNQKDKIRSLIKEKRNALTEEEKRVKDEKIFTKIINSDYYKNSNVIFLYVSFKGEVDTHRLIKHSLNIGKTICVPKVISKKEGMEAIKLNSFDELKIGKYNILEPKDSCKKIDTNCIELILMPGVAFDKNGERIGYGGGFYDRFLNKIDSKIPKIALAYDFQILESIPCEEHDIKVDGIITDL</sequence>
<dbReference type="GO" id="GO:0030272">
    <property type="term" value="F:5-formyltetrahydrofolate cyclo-ligase activity"/>
    <property type="evidence" value="ECO:0007669"/>
    <property type="project" value="UniProtKB-EC"/>
</dbReference>
<dbReference type="EMBL" id="JDRX01000020">
    <property type="protein sequence ID" value="KGN01531.1"/>
    <property type="molecule type" value="Genomic_DNA"/>
</dbReference>
<dbReference type="RefSeq" id="WP_039250266.1">
    <property type="nucleotide sequence ID" value="NZ_JDRX01000020.1"/>
</dbReference>
<reference evidence="6 7" key="1">
    <citation type="submission" date="2014-01" db="EMBL/GenBank/DDBJ databases">
        <title>Plasmidome dynamics in the species complex Clostridium novyi sensu lato converts strains of independent lineages into distinctly different pathogens.</title>
        <authorList>
            <person name="Skarin H."/>
            <person name="Segerman B."/>
        </authorList>
    </citation>
    <scope>NUCLEOTIDE SEQUENCE [LARGE SCALE GENOMIC DNA]</scope>
    <source>
        <strain evidence="6 7">4570</strain>
    </source>
</reference>
<dbReference type="InterPro" id="IPR037171">
    <property type="entry name" value="NagB/RpiA_transferase-like"/>
</dbReference>
<evidence type="ECO:0000256" key="1">
    <source>
        <dbReference type="ARBA" id="ARBA00010638"/>
    </source>
</evidence>
<keyword evidence="5" id="KW-0479">Metal-binding</keyword>
<dbReference type="PIRSF" id="PIRSF006806">
    <property type="entry name" value="FTHF_cligase"/>
    <property type="match status" value="1"/>
</dbReference>
<keyword evidence="3 4" id="KW-0067">ATP-binding</keyword>
<feature type="binding site" evidence="4">
    <location>
        <position position="55"/>
    </location>
    <ligand>
        <name>substrate</name>
    </ligand>
</feature>
<dbReference type="EC" id="6.3.3.2" evidence="5"/>
<evidence type="ECO:0000256" key="2">
    <source>
        <dbReference type="ARBA" id="ARBA00022741"/>
    </source>
</evidence>
<dbReference type="GO" id="GO:0009396">
    <property type="term" value="P:folic acid-containing compound biosynthetic process"/>
    <property type="evidence" value="ECO:0007669"/>
    <property type="project" value="TreeGrafter"/>
</dbReference>
<dbReference type="Pfam" id="PF01812">
    <property type="entry name" value="5-FTHF_cyc-lig"/>
    <property type="match status" value="1"/>
</dbReference>
<evidence type="ECO:0000256" key="3">
    <source>
        <dbReference type="ARBA" id="ARBA00022840"/>
    </source>
</evidence>
<dbReference type="InterPro" id="IPR024185">
    <property type="entry name" value="FTHF_cligase-like_sf"/>
</dbReference>
<comment type="similarity">
    <text evidence="1 5">Belongs to the 5-formyltetrahydrofolate cyclo-ligase family.</text>
</comment>
<comment type="caution">
    <text evidence="6">The sequence shown here is derived from an EMBL/GenBank/DDBJ whole genome shotgun (WGS) entry which is preliminary data.</text>
</comment>
<dbReference type="NCBIfam" id="TIGR02727">
    <property type="entry name" value="MTHFS_bact"/>
    <property type="match status" value="1"/>
</dbReference>
<evidence type="ECO:0000313" key="7">
    <source>
        <dbReference type="Proteomes" id="UP000030016"/>
    </source>
</evidence>
<proteinExistence type="inferred from homology"/>
<dbReference type="GO" id="GO:0005524">
    <property type="term" value="F:ATP binding"/>
    <property type="evidence" value="ECO:0007669"/>
    <property type="project" value="UniProtKB-KW"/>
</dbReference>
<keyword evidence="2 4" id="KW-0547">Nucleotide-binding</keyword>
<protein>
    <recommendedName>
        <fullName evidence="5">5-formyltetrahydrofolate cyclo-ligase</fullName>
        <ecNumber evidence="5">6.3.3.2</ecNumber>
    </recommendedName>
</protein>
<evidence type="ECO:0000313" key="6">
    <source>
        <dbReference type="EMBL" id="KGN01531.1"/>
    </source>
</evidence>